<dbReference type="AlphaFoldDB" id="A0A517MK39"/>
<evidence type="ECO:0000313" key="2">
    <source>
        <dbReference type="Proteomes" id="UP000320672"/>
    </source>
</evidence>
<gene>
    <name evidence="1" type="ORF">FF011L_40520</name>
</gene>
<dbReference type="RefSeq" id="WP_145353285.1">
    <property type="nucleotide sequence ID" value="NZ_CP036262.1"/>
</dbReference>
<dbReference type="OrthoDB" id="263995at2"/>
<dbReference type="KEGG" id="rml:FF011L_40520"/>
<accession>A0A517MK39</accession>
<dbReference type="EMBL" id="CP036262">
    <property type="protein sequence ID" value="QDS95259.1"/>
    <property type="molecule type" value="Genomic_DNA"/>
</dbReference>
<keyword evidence="2" id="KW-1185">Reference proteome</keyword>
<proteinExistence type="predicted"/>
<name>A0A517MK39_9BACT</name>
<evidence type="ECO:0000313" key="1">
    <source>
        <dbReference type="EMBL" id="QDS95259.1"/>
    </source>
</evidence>
<organism evidence="1 2">
    <name type="scientific">Roseimaritima multifibrata</name>
    <dbReference type="NCBI Taxonomy" id="1930274"/>
    <lineage>
        <taxon>Bacteria</taxon>
        <taxon>Pseudomonadati</taxon>
        <taxon>Planctomycetota</taxon>
        <taxon>Planctomycetia</taxon>
        <taxon>Pirellulales</taxon>
        <taxon>Pirellulaceae</taxon>
        <taxon>Roseimaritima</taxon>
    </lineage>
</organism>
<reference evidence="1 2" key="1">
    <citation type="submission" date="2019-02" db="EMBL/GenBank/DDBJ databases">
        <title>Deep-cultivation of Planctomycetes and their phenomic and genomic characterization uncovers novel biology.</title>
        <authorList>
            <person name="Wiegand S."/>
            <person name="Jogler M."/>
            <person name="Boedeker C."/>
            <person name="Pinto D."/>
            <person name="Vollmers J."/>
            <person name="Rivas-Marin E."/>
            <person name="Kohn T."/>
            <person name="Peeters S.H."/>
            <person name="Heuer A."/>
            <person name="Rast P."/>
            <person name="Oberbeckmann S."/>
            <person name="Bunk B."/>
            <person name="Jeske O."/>
            <person name="Meyerdierks A."/>
            <person name="Storesund J.E."/>
            <person name="Kallscheuer N."/>
            <person name="Luecker S."/>
            <person name="Lage O.M."/>
            <person name="Pohl T."/>
            <person name="Merkel B.J."/>
            <person name="Hornburger P."/>
            <person name="Mueller R.-W."/>
            <person name="Bruemmer F."/>
            <person name="Labrenz M."/>
            <person name="Spormann A.M."/>
            <person name="Op den Camp H."/>
            <person name="Overmann J."/>
            <person name="Amann R."/>
            <person name="Jetten M.S.M."/>
            <person name="Mascher T."/>
            <person name="Medema M.H."/>
            <person name="Devos D.P."/>
            <person name="Kaster A.-K."/>
            <person name="Ovreas L."/>
            <person name="Rohde M."/>
            <person name="Galperin M.Y."/>
            <person name="Jogler C."/>
        </authorList>
    </citation>
    <scope>NUCLEOTIDE SEQUENCE [LARGE SCALE GENOMIC DNA]</scope>
    <source>
        <strain evidence="1 2">FF011L</strain>
    </source>
</reference>
<dbReference type="Proteomes" id="UP000320672">
    <property type="component" value="Chromosome"/>
</dbReference>
<sequence length="159" mass="18298">MRGKWVEIEFDCRPLRTVTRLDVPVDASPKYEQFVLRVKAAIEKHGMMNTYYLYAASCTYHLTNDPLRGMVRFAFEGTVLTDQNDRHAKQSDLIVTLEKETCSWLSEPMVEYLSESVRQAVLVEFDSYIEAGDLQQAEERIQRLQAESDEAGGFVGMYL</sequence>
<protein>
    <submittedName>
        <fullName evidence="1">Uncharacterized protein</fullName>
    </submittedName>
</protein>